<accession>A0A0H2RCM5</accession>
<dbReference type="InParanoid" id="A0A0H2RCM5"/>
<evidence type="ECO:0000313" key="1">
    <source>
        <dbReference type="EMBL" id="KLO09539.1"/>
    </source>
</evidence>
<dbReference type="AlphaFoldDB" id="A0A0H2RCM5"/>
<organism evidence="1 2">
    <name type="scientific">Schizopora paradoxa</name>
    <dbReference type="NCBI Taxonomy" id="27342"/>
    <lineage>
        <taxon>Eukaryota</taxon>
        <taxon>Fungi</taxon>
        <taxon>Dikarya</taxon>
        <taxon>Basidiomycota</taxon>
        <taxon>Agaricomycotina</taxon>
        <taxon>Agaricomycetes</taxon>
        <taxon>Hymenochaetales</taxon>
        <taxon>Schizoporaceae</taxon>
        <taxon>Schizopora</taxon>
    </lineage>
</organism>
<evidence type="ECO:0000313" key="2">
    <source>
        <dbReference type="Proteomes" id="UP000053477"/>
    </source>
</evidence>
<name>A0A0H2RCM5_9AGAM</name>
<proteinExistence type="predicted"/>
<dbReference type="EMBL" id="KQ086053">
    <property type="protein sequence ID" value="KLO09539.1"/>
    <property type="molecule type" value="Genomic_DNA"/>
</dbReference>
<sequence length="185" mass="21344">MEVDLWSLPILQADVLCDIYRSRDFTLVGRFGRFDFDKYPVPVVDAIINPRQPQKAIQTIVKNIRVMDAYGLLCLMQDMKTRGYSNLPPPHHTKGMNIIVEQVHVGPGPNLNNDILVDVRFAILDNHGYTVEMLEALWARESQYYCGGLNVTSLPTPTQKYFYMCIRYDLSWKNHVLDVLLNRLV</sequence>
<protein>
    <submittedName>
        <fullName evidence="1">Uncharacterized protein</fullName>
    </submittedName>
</protein>
<dbReference type="Proteomes" id="UP000053477">
    <property type="component" value="Unassembled WGS sequence"/>
</dbReference>
<keyword evidence="2" id="KW-1185">Reference proteome</keyword>
<reference evidence="1 2" key="1">
    <citation type="submission" date="2015-04" db="EMBL/GenBank/DDBJ databases">
        <title>Complete genome sequence of Schizopora paradoxa KUC8140, a cosmopolitan wood degrader in East Asia.</title>
        <authorList>
            <consortium name="DOE Joint Genome Institute"/>
            <person name="Min B."/>
            <person name="Park H."/>
            <person name="Jang Y."/>
            <person name="Kim J.-J."/>
            <person name="Kim K.H."/>
            <person name="Pangilinan J."/>
            <person name="Lipzen A."/>
            <person name="Riley R."/>
            <person name="Grigoriev I.V."/>
            <person name="Spatafora J.W."/>
            <person name="Choi I.-G."/>
        </authorList>
    </citation>
    <scope>NUCLEOTIDE SEQUENCE [LARGE SCALE GENOMIC DNA]</scope>
    <source>
        <strain evidence="1 2">KUC8140</strain>
    </source>
</reference>
<gene>
    <name evidence="1" type="ORF">SCHPADRAFT_943591</name>
</gene>